<feature type="domain" description="DNA2/NAM7 helicase-like C-terminal" evidence="5">
    <location>
        <begin position="639"/>
        <end position="722"/>
    </location>
</feature>
<dbReference type="PANTHER" id="PTHR43788:SF8">
    <property type="entry name" value="DNA-BINDING PROTEIN SMUBP-2"/>
    <property type="match status" value="1"/>
</dbReference>
<protein>
    <recommendedName>
        <fullName evidence="5">DNA2/NAM7 helicase-like C-terminal domain-containing protein</fullName>
    </recommendedName>
</protein>
<dbReference type="AlphaFoldDB" id="A0A8H6WH80"/>
<dbReference type="Pfam" id="PF13087">
    <property type="entry name" value="AAA_12"/>
    <property type="match status" value="2"/>
</dbReference>
<dbReference type="GO" id="GO:0043139">
    <property type="term" value="F:5'-3' DNA helicase activity"/>
    <property type="evidence" value="ECO:0007669"/>
    <property type="project" value="TreeGrafter"/>
</dbReference>
<keyword evidence="1" id="KW-0547">Nucleotide-binding</keyword>
<evidence type="ECO:0000256" key="1">
    <source>
        <dbReference type="ARBA" id="ARBA00022741"/>
    </source>
</evidence>
<keyword evidence="7" id="KW-1185">Reference proteome</keyword>
<dbReference type="GO" id="GO:0005524">
    <property type="term" value="F:ATP binding"/>
    <property type="evidence" value="ECO:0007669"/>
    <property type="project" value="UniProtKB-KW"/>
</dbReference>
<comment type="caution">
    <text evidence="6">The sequence shown here is derived from an EMBL/GenBank/DDBJ whole genome shotgun (WGS) entry which is preliminary data.</text>
</comment>
<dbReference type="GO" id="GO:0016787">
    <property type="term" value="F:hydrolase activity"/>
    <property type="evidence" value="ECO:0007669"/>
    <property type="project" value="UniProtKB-KW"/>
</dbReference>
<dbReference type="PANTHER" id="PTHR43788">
    <property type="entry name" value="DNA2/NAM7 HELICASE FAMILY MEMBER"/>
    <property type="match status" value="1"/>
</dbReference>
<dbReference type="Gene3D" id="3.40.50.300">
    <property type="entry name" value="P-loop containing nucleotide triphosphate hydrolases"/>
    <property type="match status" value="3"/>
</dbReference>
<dbReference type="OrthoDB" id="6513042at2759"/>
<keyword evidence="2" id="KW-0378">Hydrolase</keyword>
<dbReference type="InterPro" id="IPR050534">
    <property type="entry name" value="Coronavir_polyprotein_1ab"/>
</dbReference>
<dbReference type="CDD" id="cd18808">
    <property type="entry name" value="SF1_C_Upf1"/>
    <property type="match status" value="1"/>
</dbReference>
<evidence type="ECO:0000313" key="6">
    <source>
        <dbReference type="EMBL" id="KAF7316711.1"/>
    </source>
</evidence>
<evidence type="ECO:0000256" key="2">
    <source>
        <dbReference type="ARBA" id="ARBA00022801"/>
    </source>
</evidence>
<evidence type="ECO:0000256" key="3">
    <source>
        <dbReference type="ARBA" id="ARBA00022806"/>
    </source>
</evidence>
<dbReference type="InterPro" id="IPR041679">
    <property type="entry name" value="DNA2/NAM7-like_C"/>
</dbReference>
<organism evidence="6 7">
    <name type="scientific">Mycena chlorophos</name>
    <name type="common">Agaric fungus</name>
    <name type="synonym">Agaricus chlorophos</name>
    <dbReference type="NCBI Taxonomy" id="658473"/>
    <lineage>
        <taxon>Eukaryota</taxon>
        <taxon>Fungi</taxon>
        <taxon>Dikarya</taxon>
        <taxon>Basidiomycota</taxon>
        <taxon>Agaricomycotina</taxon>
        <taxon>Agaricomycetes</taxon>
        <taxon>Agaricomycetidae</taxon>
        <taxon>Agaricales</taxon>
        <taxon>Marasmiineae</taxon>
        <taxon>Mycenaceae</taxon>
        <taxon>Mycena</taxon>
    </lineage>
</organism>
<dbReference type="Proteomes" id="UP000613580">
    <property type="component" value="Unassembled WGS sequence"/>
</dbReference>
<dbReference type="SUPFAM" id="SSF52540">
    <property type="entry name" value="P-loop containing nucleoside triphosphate hydrolases"/>
    <property type="match status" value="1"/>
</dbReference>
<evidence type="ECO:0000313" key="7">
    <source>
        <dbReference type="Proteomes" id="UP000613580"/>
    </source>
</evidence>
<dbReference type="Pfam" id="PF13245">
    <property type="entry name" value="AAA_19"/>
    <property type="match status" value="1"/>
</dbReference>
<feature type="domain" description="DNA2/NAM7 helicase-like C-terminal" evidence="5">
    <location>
        <begin position="724"/>
        <end position="763"/>
    </location>
</feature>
<reference evidence="6" key="1">
    <citation type="submission" date="2020-05" db="EMBL/GenBank/DDBJ databases">
        <title>Mycena genomes resolve the evolution of fungal bioluminescence.</title>
        <authorList>
            <person name="Tsai I.J."/>
        </authorList>
    </citation>
    <scope>NUCLEOTIDE SEQUENCE</scope>
    <source>
        <strain evidence="6">110903Hualien_Pintung</strain>
    </source>
</reference>
<evidence type="ECO:0000259" key="5">
    <source>
        <dbReference type="Pfam" id="PF13087"/>
    </source>
</evidence>
<sequence>MSPSSTTFTVNQNLFYQRSPPLRVEVFQASELNKDIFERLNQHALATGQRHVGLAAAYYGDNKCILSSLALAASTEVVVINLPRSVTKARKRLIGDFLSSAAFTKAAFHLDTLVAALHYDFRIPLAKGLDLLSVAPLAARESLDAMIKTMGGESEVNKRQVDALFVHRQPEAPLLGKDLALQAWAAWNTAVSSIMASKFYEIPVIDTPSLRPEHLDALSKLVRDAQRLDALKPTAVQNEIADNHTYEGGKFQVTCTRFKNRIRSDAQARTVSLTPAIQTTYNKQRIEVRGHDDSLVASGRVDHVDGRQAKLNIRLPLATGGLKVVTVGKEAPTSAERRRATIVLHALQGTSSILSKPFFKALWLPTATDKPQEPGICIPIASTYPRPLNPSQRSAVAGILSSAPVTVIQGPPGTGKTTVIAAAVWCIDACAAAHQRAVYCIAQSNVAVKNMAEKLASVGFYDFKLVVSKGATILSAPSWFSLVDRHLHADFHYDWHEHLYYKIDDNVLRADQLSQDILDASLQLAGSRFILCTLSMLANPHFGIVTRILPPHTIVVDEASQIEIGDFLPMIELYSTTLRKMVFVGDDKQLAPYGQGQIDSLRSVFEMKHLRQDAIFLDTQSVCFHPSRAKFDIQCKPSMPTQLGGFISQNVYEGKLRSVHKMRDRCWWFVDVPQGEESMKGSSWINMGEVKAVVDVARKLKDRGKSFRVITPYDAQRGMLERNEDDFIVLSLVRTRGVGFMNETRRVNVMLTRCKKGLIVCTNRGFVQGQARNTLIGLLADRADSWAPLKLS</sequence>
<evidence type="ECO:0000256" key="4">
    <source>
        <dbReference type="ARBA" id="ARBA00022840"/>
    </source>
</evidence>
<dbReference type="InterPro" id="IPR027417">
    <property type="entry name" value="P-loop_NTPase"/>
</dbReference>
<gene>
    <name evidence="6" type="ORF">HMN09_00404200</name>
</gene>
<accession>A0A8H6WH80</accession>
<dbReference type="EMBL" id="JACAZE010000005">
    <property type="protein sequence ID" value="KAF7316711.1"/>
    <property type="molecule type" value="Genomic_DNA"/>
</dbReference>
<name>A0A8H6WH80_MYCCL</name>
<proteinExistence type="predicted"/>
<keyword evidence="4" id="KW-0067">ATP-binding</keyword>
<dbReference type="InterPro" id="IPR047187">
    <property type="entry name" value="SF1_C_Upf1"/>
</dbReference>
<keyword evidence="3" id="KW-0347">Helicase</keyword>